<proteinExistence type="predicted"/>
<gene>
    <name evidence="1" type="ORF">L6452_37681</name>
</gene>
<sequence>MNIRPTDIMNLILQSDNTDFMFKMNFFVLFVNLMADCNSMGSCSLSFIAKLKNESMCMLCSRACFAHGNVMHNSMLCLRAIEKLFGIGLTTLLYVEATISNKLKMESTKPALTVSNIGHLRKRETKELENGGFGLLPIKDKYKVRRPFVKGECSKIPHTPPQDMGNPKYIRFLDIVMKKLLSAKEEAEKWLESATSKFPNDDSFDIYKAQLDNLFKTDRWQTNMPGNSSSFHEKAVNDCLEMVVFEDVDATTPIDACWESPTFVAEVGEIVDIKAKKSEEKKSCSKSIFQDFVVDPPACDLGISPEKPKYATPTEKHQSQSVGSVLRSSSSQRSKDKGKKVVTFSPVPMTSYFDNTESTVNNAAPIQAAFRENRRVTKPGEHLRSPYVQRCVDFNVTMEERRVHDWALSAIGDPM</sequence>
<reference evidence="1 2" key="2">
    <citation type="journal article" date="2022" name="Mol. Ecol. Resour.">
        <title>The genomes of chicory, endive, great burdock and yacon provide insights into Asteraceae paleo-polyploidization history and plant inulin production.</title>
        <authorList>
            <person name="Fan W."/>
            <person name="Wang S."/>
            <person name="Wang H."/>
            <person name="Wang A."/>
            <person name="Jiang F."/>
            <person name="Liu H."/>
            <person name="Zhao H."/>
            <person name="Xu D."/>
            <person name="Zhang Y."/>
        </authorList>
    </citation>
    <scope>NUCLEOTIDE SEQUENCE [LARGE SCALE GENOMIC DNA]</scope>
    <source>
        <strain evidence="2">cv. Niubang</strain>
    </source>
</reference>
<name>A0ACB8Y4A9_ARCLA</name>
<organism evidence="1 2">
    <name type="scientific">Arctium lappa</name>
    <name type="common">Greater burdock</name>
    <name type="synonym">Lappa major</name>
    <dbReference type="NCBI Taxonomy" id="4217"/>
    <lineage>
        <taxon>Eukaryota</taxon>
        <taxon>Viridiplantae</taxon>
        <taxon>Streptophyta</taxon>
        <taxon>Embryophyta</taxon>
        <taxon>Tracheophyta</taxon>
        <taxon>Spermatophyta</taxon>
        <taxon>Magnoliopsida</taxon>
        <taxon>eudicotyledons</taxon>
        <taxon>Gunneridae</taxon>
        <taxon>Pentapetalae</taxon>
        <taxon>asterids</taxon>
        <taxon>campanulids</taxon>
        <taxon>Asterales</taxon>
        <taxon>Asteraceae</taxon>
        <taxon>Carduoideae</taxon>
        <taxon>Cardueae</taxon>
        <taxon>Arctiinae</taxon>
        <taxon>Arctium</taxon>
    </lineage>
</organism>
<dbReference type="EMBL" id="CM042060">
    <property type="protein sequence ID" value="KAI3678391.1"/>
    <property type="molecule type" value="Genomic_DNA"/>
</dbReference>
<evidence type="ECO:0000313" key="2">
    <source>
        <dbReference type="Proteomes" id="UP001055879"/>
    </source>
</evidence>
<comment type="caution">
    <text evidence="1">The sequence shown here is derived from an EMBL/GenBank/DDBJ whole genome shotgun (WGS) entry which is preliminary data.</text>
</comment>
<evidence type="ECO:0000313" key="1">
    <source>
        <dbReference type="EMBL" id="KAI3678391.1"/>
    </source>
</evidence>
<protein>
    <submittedName>
        <fullName evidence="1">Uncharacterized protein</fullName>
    </submittedName>
</protein>
<accession>A0ACB8Y4A9</accession>
<keyword evidence="2" id="KW-1185">Reference proteome</keyword>
<reference evidence="2" key="1">
    <citation type="journal article" date="2022" name="Mol. Ecol. Resour.">
        <title>The genomes of chicory, endive, great burdock and yacon provide insights into Asteraceae palaeo-polyploidization history and plant inulin production.</title>
        <authorList>
            <person name="Fan W."/>
            <person name="Wang S."/>
            <person name="Wang H."/>
            <person name="Wang A."/>
            <person name="Jiang F."/>
            <person name="Liu H."/>
            <person name="Zhao H."/>
            <person name="Xu D."/>
            <person name="Zhang Y."/>
        </authorList>
    </citation>
    <scope>NUCLEOTIDE SEQUENCE [LARGE SCALE GENOMIC DNA]</scope>
    <source>
        <strain evidence="2">cv. Niubang</strain>
    </source>
</reference>
<dbReference type="Proteomes" id="UP001055879">
    <property type="component" value="Linkage Group LG14"/>
</dbReference>